<proteinExistence type="predicted"/>
<dbReference type="Gene3D" id="3.20.20.80">
    <property type="entry name" value="Glycosidases"/>
    <property type="match status" value="1"/>
</dbReference>
<sequence>MSWTRREFVKLVGFATTFAGASCRSEGQEEAKFCRYGGWLAMKRKATGFFRTEQVNGVWWFVDPDGHLFISKGVNHVSFGGDYCPALGYSPYNRNVQAKYGSEEKWAEATAKRLREWGFNTIGAWSSRSLFKLMPYTVILNMGARVGADWLKGSFPDVFSPKFRQVLDEIAARECAPRKNDPLLVGYFTDNELRWGPDWRSPRHLLDDYLLLLPADAPGKKVLLEFFRKRYQTVEAFNKAWGLNVPNWDELANLKDLPPAPSGEIEKQRLADRLDFLRIIAREYFRACYEAIRNHDSNHLILGVRFAGYAPRPVVEAMGEFVDVVSFNWYGFEPPIKTLEGLHQITGKPVMITEFSFKAMDSGLPNTRGAGKPVPTQKDRADRFERYVTALMKLPYCVGYHWFQWSDQPAQGRFDGENSNYGLVKETDEAWELLTQRMKEVNGRIEEVHAEKRT</sequence>
<gene>
    <name evidence="1" type="ORF">M2350_000466</name>
</gene>
<dbReference type="EMBL" id="JANUCP010000001">
    <property type="protein sequence ID" value="MCS3918069.1"/>
    <property type="molecule type" value="Genomic_DNA"/>
</dbReference>
<dbReference type="GO" id="GO:0033916">
    <property type="term" value="F:beta-agarase activity"/>
    <property type="evidence" value="ECO:0007669"/>
    <property type="project" value="UniProtKB-EC"/>
</dbReference>
<evidence type="ECO:0000313" key="2">
    <source>
        <dbReference type="Proteomes" id="UP001204798"/>
    </source>
</evidence>
<reference evidence="1 2" key="1">
    <citation type="submission" date="2022-08" db="EMBL/GenBank/DDBJ databases">
        <title>Bacterial and archaeal communities from various locations to study Microbial Dark Matter (Phase II).</title>
        <authorList>
            <person name="Stepanauskas R."/>
        </authorList>
    </citation>
    <scope>NUCLEOTIDE SEQUENCE [LARGE SCALE GENOMIC DNA]</scope>
    <source>
        <strain evidence="1 2">PD1</strain>
    </source>
</reference>
<organism evidence="1 2">
    <name type="scientific">Candidatus Fervidibacter sacchari</name>
    <dbReference type="NCBI Taxonomy" id="1448929"/>
    <lineage>
        <taxon>Bacteria</taxon>
        <taxon>Candidatus Fervidibacterota</taxon>
        <taxon>Candidatus Fervidibacter</taxon>
    </lineage>
</organism>
<dbReference type="PROSITE" id="PS51257">
    <property type="entry name" value="PROKAR_LIPOPROTEIN"/>
    <property type="match status" value="1"/>
</dbReference>
<comment type="caution">
    <text evidence="1">The sequence shown here is derived from an EMBL/GenBank/DDBJ whole genome shotgun (WGS) entry which is preliminary data.</text>
</comment>
<keyword evidence="1" id="KW-0326">Glycosidase</keyword>
<dbReference type="RefSeq" id="WP_259093347.1">
    <property type="nucleotide sequence ID" value="NZ_CP130454.1"/>
</dbReference>
<dbReference type="InterPro" id="IPR017853">
    <property type="entry name" value="GH"/>
</dbReference>
<evidence type="ECO:0000313" key="1">
    <source>
        <dbReference type="EMBL" id="MCS3918069.1"/>
    </source>
</evidence>
<protein>
    <submittedName>
        <fullName evidence="1">Agarase</fullName>
        <ecNumber evidence="1">3.2.1.81</ecNumber>
    </submittedName>
</protein>
<name>A0ABT2EK59_9BACT</name>
<dbReference type="EC" id="3.2.1.81" evidence="1"/>
<dbReference type="Proteomes" id="UP001204798">
    <property type="component" value="Unassembled WGS sequence"/>
</dbReference>
<dbReference type="SUPFAM" id="SSF51445">
    <property type="entry name" value="(Trans)glycosidases"/>
    <property type="match status" value="1"/>
</dbReference>
<keyword evidence="2" id="KW-1185">Reference proteome</keyword>
<accession>A0ABT2EK59</accession>
<keyword evidence="1" id="KW-0378">Hydrolase</keyword>